<dbReference type="Proteomes" id="UP000051999">
    <property type="component" value="Unassembled WGS sequence"/>
</dbReference>
<evidence type="ECO:0000313" key="2">
    <source>
        <dbReference type="EMBL" id="KRL56440.1"/>
    </source>
</evidence>
<evidence type="ECO:0000259" key="1">
    <source>
        <dbReference type="PROSITE" id="PS50943"/>
    </source>
</evidence>
<dbReference type="SMART" id="SM00530">
    <property type="entry name" value="HTH_XRE"/>
    <property type="match status" value="1"/>
</dbReference>
<dbReference type="GO" id="GO:0003677">
    <property type="term" value="F:DNA binding"/>
    <property type="evidence" value="ECO:0007669"/>
    <property type="project" value="InterPro"/>
</dbReference>
<dbReference type="RefSeq" id="WP_017262730.1">
    <property type="nucleotide sequence ID" value="NZ_AZFF01000004.1"/>
</dbReference>
<keyword evidence="3" id="KW-1185">Reference proteome</keyword>
<dbReference type="InterPro" id="IPR010982">
    <property type="entry name" value="Lambda_DNA-bd_dom_sf"/>
</dbReference>
<evidence type="ECO:0000313" key="3">
    <source>
        <dbReference type="Proteomes" id="UP000051999"/>
    </source>
</evidence>
<dbReference type="AlphaFoldDB" id="A0A0R1RTL3"/>
<feature type="domain" description="HTH cro/C1-type" evidence="1">
    <location>
        <begin position="7"/>
        <end position="59"/>
    </location>
</feature>
<dbReference type="EMBL" id="AZFF01000004">
    <property type="protein sequence ID" value="KRL56440.1"/>
    <property type="molecule type" value="Genomic_DNA"/>
</dbReference>
<accession>A0A0R1RTL3</accession>
<dbReference type="STRING" id="1114972.FD35_GL002076"/>
<organism evidence="2 3">
    <name type="scientific">Furfurilactobacillus rossiae DSM 15814</name>
    <dbReference type="NCBI Taxonomy" id="1114972"/>
    <lineage>
        <taxon>Bacteria</taxon>
        <taxon>Bacillati</taxon>
        <taxon>Bacillota</taxon>
        <taxon>Bacilli</taxon>
        <taxon>Lactobacillales</taxon>
        <taxon>Lactobacillaceae</taxon>
        <taxon>Furfurilactobacillus</taxon>
    </lineage>
</organism>
<name>A0A0R1RTL3_9LACO</name>
<dbReference type="Gene3D" id="1.10.260.40">
    <property type="entry name" value="lambda repressor-like DNA-binding domains"/>
    <property type="match status" value="1"/>
</dbReference>
<dbReference type="SUPFAM" id="SSF47413">
    <property type="entry name" value="lambda repressor-like DNA-binding domains"/>
    <property type="match status" value="1"/>
</dbReference>
<dbReference type="PROSITE" id="PS50943">
    <property type="entry name" value="HTH_CROC1"/>
    <property type="match status" value="1"/>
</dbReference>
<reference evidence="2 3" key="1">
    <citation type="journal article" date="2015" name="Genome Announc.">
        <title>Expanding the biotechnology potential of lactobacilli through comparative genomics of 213 strains and associated genera.</title>
        <authorList>
            <person name="Sun Z."/>
            <person name="Harris H.M."/>
            <person name="McCann A."/>
            <person name="Guo C."/>
            <person name="Argimon S."/>
            <person name="Zhang W."/>
            <person name="Yang X."/>
            <person name="Jeffery I.B."/>
            <person name="Cooney J.C."/>
            <person name="Kagawa T.F."/>
            <person name="Liu W."/>
            <person name="Song Y."/>
            <person name="Salvetti E."/>
            <person name="Wrobel A."/>
            <person name="Rasinkangas P."/>
            <person name="Parkhill J."/>
            <person name="Rea M.C."/>
            <person name="O'Sullivan O."/>
            <person name="Ritari J."/>
            <person name="Douillard F.P."/>
            <person name="Paul Ross R."/>
            <person name="Yang R."/>
            <person name="Briner A.E."/>
            <person name="Felis G.E."/>
            <person name="de Vos W.M."/>
            <person name="Barrangou R."/>
            <person name="Klaenhammer T.R."/>
            <person name="Caufield P.W."/>
            <person name="Cui Y."/>
            <person name="Zhang H."/>
            <person name="O'Toole P.W."/>
        </authorList>
    </citation>
    <scope>NUCLEOTIDE SEQUENCE [LARGE SCALE GENOMIC DNA]</scope>
    <source>
        <strain evidence="2 3">DSM 15814</strain>
    </source>
</reference>
<dbReference type="CDD" id="cd00093">
    <property type="entry name" value="HTH_XRE"/>
    <property type="match status" value="1"/>
</dbReference>
<proteinExistence type="predicted"/>
<sequence>MSIYEQVKTLAQERGLSLQTLAIKAGMGINSIYSWQKKDPSISRLTKVAEILNVSVDSLIGGDTAAATKKSQQVDLNDDDVIMTFEGRPIPPEDLAYIKRILGSSDDNAKSN</sequence>
<gene>
    <name evidence="2" type="ORF">FD35_GL002076</name>
</gene>
<dbReference type="OrthoDB" id="9805856at2"/>
<dbReference type="eggNOG" id="COG1396">
    <property type="taxonomic scope" value="Bacteria"/>
</dbReference>
<dbReference type="PATRIC" id="fig|1114972.6.peg.2121"/>
<protein>
    <recommendedName>
        <fullName evidence="1">HTH cro/C1-type domain-containing protein</fullName>
    </recommendedName>
</protein>
<comment type="caution">
    <text evidence="2">The sequence shown here is derived from an EMBL/GenBank/DDBJ whole genome shotgun (WGS) entry which is preliminary data.</text>
</comment>
<dbReference type="InterPro" id="IPR001387">
    <property type="entry name" value="Cro/C1-type_HTH"/>
</dbReference>